<sequence>MAQTYLSYTYQKFLGSSRFLHKSWPRLCVHSVW</sequence>
<evidence type="ECO:0000313" key="1">
    <source>
        <dbReference type="EMBL" id="WMV33173.1"/>
    </source>
</evidence>
<organism evidence="1 2">
    <name type="scientific">Solanum verrucosum</name>
    <dbReference type="NCBI Taxonomy" id="315347"/>
    <lineage>
        <taxon>Eukaryota</taxon>
        <taxon>Viridiplantae</taxon>
        <taxon>Streptophyta</taxon>
        <taxon>Embryophyta</taxon>
        <taxon>Tracheophyta</taxon>
        <taxon>Spermatophyta</taxon>
        <taxon>Magnoliopsida</taxon>
        <taxon>eudicotyledons</taxon>
        <taxon>Gunneridae</taxon>
        <taxon>Pentapetalae</taxon>
        <taxon>asterids</taxon>
        <taxon>lamiids</taxon>
        <taxon>Solanales</taxon>
        <taxon>Solanaceae</taxon>
        <taxon>Solanoideae</taxon>
        <taxon>Solaneae</taxon>
        <taxon>Solanum</taxon>
    </lineage>
</organism>
<protein>
    <submittedName>
        <fullName evidence="1">Uncharacterized protein</fullName>
    </submittedName>
</protein>
<gene>
    <name evidence="1" type="ORF">MTR67_026558</name>
</gene>
<proteinExistence type="predicted"/>
<keyword evidence="2" id="KW-1185">Reference proteome</keyword>
<dbReference type="EMBL" id="CP133617">
    <property type="protein sequence ID" value="WMV33173.1"/>
    <property type="molecule type" value="Genomic_DNA"/>
</dbReference>
<evidence type="ECO:0000313" key="2">
    <source>
        <dbReference type="Proteomes" id="UP001234989"/>
    </source>
</evidence>
<dbReference type="AlphaFoldDB" id="A0AAF0TZT5"/>
<dbReference type="Proteomes" id="UP001234989">
    <property type="component" value="Chromosome 6"/>
</dbReference>
<accession>A0AAF0TZT5</accession>
<reference evidence="1" key="1">
    <citation type="submission" date="2023-08" db="EMBL/GenBank/DDBJ databases">
        <title>A de novo genome assembly of Solanum verrucosum Schlechtendal, a Mexican diploid species geographically isolated from the other diploid A-genome species in potato relatives.</title>
        <authorList>
            <person name="Hosaka K."/>
        </authorList>
    </citation>
    <scope>NUCLEOTIDE SEQUENCE</scope>
    <source>
        <tissue evidence="1">Young leaves</tissue>
    </source>
</reference>
<name>A0AAF0TZT5_SOLVR</name>